<feature type="region of interest" description="Disordered" evidence="1">
    <location>
        <begin position="258"/>
        <end position="279"/>
    </location>
</feature>
<sequence length="315" mass="35125">MIRPKNPNILMSDTIWTHHRKRIDDFGNNEPQDAVSNESFQGADEEEEASKAPAKEEEIVLIEAVVSKVVSSCLFSLVGRLLISRKFNKMAFKDCLRKAWGMKANLRIVEEVGRVIGSKIGELLEVDDRLEGGEQGRFIRVRARLKVNTPLKRGGNIVCGGSRKVWVDYKYERIPSFCFYCGRVDHAENVYLESWLRRHFSSDHGGGARSSDGYGKSGERGILTKNKGGDWGDNQLVELGDNSVISLNGKSHRVGDLFPSESDVNKGNSYDLSKHGKKNQGMQLSIDNGPGRELAGLHVLHPISTGPAWKDLFEQ</sequence>
<protein>
    <recommendedName>
        <fullName evidence="2">Zinc knuckle CX2CX4HX4C domain-containing protein</fullName>
    </recommendedName>
</protein>
<evidence type="ECO:0000313" key="3">
    <source>
        <dbReference type="EMBL" id="KAE9450670.1"/>
    </source>
</evidence>
<comment type="caution">
    <text evidence="3">The sequence shown here is derived from an EMBL/GenBank/DDBJ whole genome shotgun (WGS) entry which is preliminary data.</text>
</comment>
<dbReference type="EMBL" id="QEFC01002778">
    <property type="protein sequence ID" value="KAE9450670.1"/>
    <property type="molecule type" value="Genomic_DNA"/>
</dbReference>
<evidence type="ECO:0000259" key="2">
    <source>
        <dbReference type="Pfam" id="PF14392"/>
    </source>
</evidence>
<accession>A0A6A4KYA4</accession>
<evidence type="ECO:0000313" key="4">
    <source>
        <dbReference type="Proteomes" id="UP000428333"/>
    </source>
</evidence>
<organism evidence="3 4">
    <name type="scientific">Rhododendron williamsianum</name>
    <dbReference type="NCBI Taxonomy" id="262921"/>
    <lineage>
        <taxon>Eukaryota</taxon>
        <taxon>Viridiplantae</taxon>
        <taxon>Streptophyta</taxon>
        <taxon>Embryophyta</taxon>
        <taxon>Tracheophyta</taxon>
        <taxon>Spermatophyta</taxon>
        <taxon>Magnoliopsida</taxon>
        <taxon>eudicotyledons</taxon>
        <taxon>Gunneridae</taxon>
        <taxon>Pentapetalae</taxon>
        <taxon>asterids</taxon>
        <taxon>Ericales</taxon>
        <taxon>Ericaceae</taxon>
        <taxon>Ericoideae</taxon>
        <taxon>Rhodoreae</taxon>
        <taxon>Rhododendron</taxon>
    </lineage>
</organism>
<reference evidence="3 4" key="1">
    <citation type="journal article" date="2019" name="Genome Biol. Evol.">
        <title>The Rhododendron genome and chromosomal organization provide insight into shared whole-genome duplications across the heath family (Ericaceae).</title>
        <authorList>
            <person name="Soza V.L."/>
            <person name="Lindsley D."/>
            <person name="Waalkes A."/>
            <person name="Ramage E."/>
            <person name="Patwardhan R.P."/>
            <person name="Burton J.N."/>
            <person name="Adey A."/>
            <person name="Kumar A."/>
            <person name="Qiu R."/>
            <person name="Shendure J."/>
            <person name="Hall B."/>
        </authorList>
    </citation>
    <scope>NUCLEOTIDE SEQUENCE [LARGE SCALE GENOMIC DNA]</scope>
    <source>
        <strain evidence="3">RSF 1966-606</strain>
    </source>
</reference>
<feature type="domain" description="Zinc knuckle CX2CX4HX4C" evidence="2">
    <location>
        <begin position="147"/>
        <end position="189"/>
    </location>
</feature>
<dbReference type="InterPro" id="IPR040256">
    <property type="entry name" value="At4g02000-like"/>
</dbReference>
<dbReference type="PANTHER" id="PTHR31286">
    <property type="entry name" value="GLYCINE-RICH CELL WALL STRUCTURAL PROTEIN 1.8-LIKE"/>
    <property type="match status" value="1"/>
</dbReference>
<evidence type="ECO:0000256" key="1">
    <source>
        <dbReference type="SAM" id="MobiDB-lite"/>
    </source>
</evidence>
<name>A0A6A4KYA4_9ERIC</name>
<feature type="region of interest" description="Disordered" evidence="1">
    <location>
        <begin position="26"/>
        <end position="52"/>
    </location>
</feature>
<proteinExistence type="predicted"/>
<dbReference type="Proteomes" id="UP000428333">
    <property type="component" value="Linkage Group LG10"/>
</dbReference>
<feature type="compositionally biased region" description="Polar residues" evidence="1">
    <location>
        <begin position="29"/>
        <end position="40"/>
    </location>
</feature>
<dbReference type="PANTHER" id="PTHR31286:SF167">
    <property type="entry name" value="OS09G0268800 PROTEIN"/>
    <property type="match status" value="1"/>
</dbReference>
<gene>
    <name evidence="3" type="ORF">C3L33_17428</name>
</gene>
<dbReference type="Pfam" id="PF14392">
    <property type="entry name" value="zf-CCHC_4"/>
    <property type="match status" value="1"/>
</dbReference>
<keyword evidence="4" id="KW-1185">Reference proteome</keyword>
<feature type="non-terminal residue" evidence="3">
    <location>
        <position position="1"/>
    </location>
</feature>
<dbReference type="AlphaFoldDB" id="A0A6A4KYA4"/>
<dbReference type="InterPro" id="IPR025836">
    <property type="entry name" value="Zn_knuckle_CX2CX4HX4C"/>
</dbReference>
<dbReference type="OrthoDB" id="1707487at2759"/>